<dbReference type="EMBL" id="VNIQ01000001">
    <property type="protein sequence ID" value="TYQ07969.1"/>
    <property type="molecule type" value="Genomic_DNA"/>
</dbReference>
<organism evidence="1">
    <name type="scientific">Nocardia globerula</name>
    <dbReference type="NCBI Taxonomy" id="1818"/>
    <lineage>
        <taxon>Bacteria</taxon>
        <taxon>Bacillati</taxon>
        <taxon>Actinomycetota</taxon>
        <taxon>Actinomycetes</taxon>
        <taxon>Mycobacteriales</taxon>
        <taxon>Nocardiaceae</taxon>
        <taxon>Nocardia</taxon>
    </lineage>
</organism>
<accession>A0A652YWB9</accession>
<sequence>MAPDYEALELLALRQCGFVATDQAAALGFSGSDWDWLLESGTWVSECPGLFRLDRVRRTAMDEFAKWCTWFAGRATVSHYSAAELHGLGHLQPRFLHLSVGVPVSAPTRQLALHRCLLAESECEQFGAIRITTPVRTVLDIASGGISQDLLNEVVSDGVAIGRLDAHELYRSCENAAVDVAVRVELALTASL</sequence>
<dbReference type="AlphaFoldDB" id="A0A652YWB9"/>
<evidence type="ECO:0000313" key="1">
    <source>
        <dbReference type="EMBL" id="TYQ07969.1"/>
    </source>
</evidence>
<name>A0A652YWB9_NOCGL</name>
<reference evidence="1" key="1">
    <citation type="submission" date="2019-07" db="EMBL/GenBank/DDBJ databases">
        <title>Genomic Encyclopedia of Type Strains, Phase IV (KMG-IV): sequencing the most valuable type-strain genomes for metagenomic binning, comparative biology and taxonomic classification.</title>
        <authorList>
            <person name="Goeker M."/>
        </authorList>
    </citation>
    <scope>NUCLEOTIDE SEQUENCE</scope>
    <source>
        <strain evidence="1">DSM 44596</strain>
    </source>
</reference>
<proteinExistence type="predicted"/>
<protein>
    <recommendedName>
        <fullName evidence="2">Transcriptional regulator with AbiEi antitoxin domain of type IV toxin-antitoxin system</fullName>
    </recommendedName>
</protein>
<evidence type="ECO:0008006" key="2">
    <source>
        <dbReference type="Google" id="ProtNLM"/>
    </source>
</evidence>
<comment type="caution">
    <text evidence="1">The sequence shown here is derived from an EMBL/GenBank/DDBJ whole genome shotgun (WGS) entry which is preliminary data.</text>
</comment>
<gene>
    <name evidence="1" type="ORF">FNL38_101336</name>
</gene>